<dbReference type="Gene3D" id="3.20.20.370">
    <property type="entry name" value="Glycoside hydrolase/deacetylase"/>
    <property type="match status" value="1"/>
</dbReference>
<dbReference type="Proteomes" id="UP000524535">
    <property type="component" value="Unassembled WGS sequence"/>
</dbReference>
<evidence type="ECO:0000313" key="8">
    <source>
        <dbReference type="EMBL" id="MBB4411668.1"/>
    </source>
</evidence>
<evidence type="ECO:0000256" key="5">
    <source>
        <dbReference type="ARBA" id="ARBA00032976"/>
    </source>
</evidence>
<evidence type="ECO:0000313" key="12">
    <source>
        <dbReference type="Proteomes" id="UP000576087"/>
    </source>
</evidence>
<dbReference type="EMBL" id="JACIGW010000002">
    <property type="protein sequence ID" value="MBB4348432.1"/>
    <property type="molecule type" value="Genomic_DNA"/>
</dbReference>
<evidence type="ECO:0000313" key="7">
    <source>
        <dbReference type="EMBL" id="MBB4348432.1"/>
    </source>
</evidence>
<evidence type="ECO:0000256" key="4">
    <source>
        <dbReference type="ARBA" id="ARBA00022729"/>
    </source>
</evidence>
<evidence type="ECO:0000313" key="9">
    <source>
        <dbReference type="EMBL" id="MBB4446359.1"/>
    </source>
</evidence>
<evidence type="ECO:0000256" key="1">
    <source>
        <dbReference type="ARBA" id="ARBA00003236"/>
    </source>
</evidence>
<keyword evidence="11" id="KW-1185">Reference proteome</keyword>
<dbReference type="InterPro" id="IPR051398">
    <property type="entry name" value="Polysacch_Deacetylase"/>
</dbReference>
<evidence type="ECO:0000313" key="11">
    <source>
        <dbReference type="Proteomes" id="UP000524535"/>
    </source>
</evidence>
<dbReference type="AlphaFoldDB" id="A0A7W6UZF6"/>
<dbReference type="PANTHER" id="PTHR34216:SF7">
    <property type="entry name" value="POLY-BETA-1,6-N-ACETYL-D-GLUCOSAMINE N-DEACETYLASE"/>
    <property type="match status" value="1"/>
</dbReference>
<protein>
    <recommendedName>
        <fullName evidence="3">Chitooligosaccharide deacetylase</fullName>
    </recommendedName>
    <alternativeName>
        <fullName evidence="5">Nodulation protein B</fullName>
    </alternativeName>
</protein>
<dbReference type="PANTHER" id="PTHR34216">
    <property type="match status" value="1"/>
</dbReference>
<gene>
    <name evidence="8" type="ORF">GGE31_002173</name>
    <name evidence="7" type="ORF">GGE33_002174</name>
    <name evidence="9" type="ORF">GGE35_002175</name>
</gene>
<accession>A0A7W6UZF6</accession>
<dbReference type="Proteomes" id="UP000576087">
    <property type="component" value="Unassembled WGS sequence"/>
</dbReference>
<dbReference type="GO" id="GO:0005975">
    <property type="term" value="P:carbohydrate metabolic process"/>
    <property type="evidence" value="ECO:0007669"/>
    <property type="project" value="InterPro"/>
</dbReference>
<sequence length="350" mass="38759">MKDKAKAIWRRNVKRWLIGAGLEASALMAGGGLLTSARGSGVIFTLHHVRPESASVIGPNRHLEITPEFLDAAIVRLKSLGYDFIALSDLPERLAVPSTKPFAAFTLDDGYRNNAEHALPVFARHGVPFTVFIAQGLAEHRQPLWWEIMGRLLREQDRISFDFGRGVETVDLKTPVQQLDTSFRFASYVWARKEAEAVADLCLLAERYGIDPLATTRELIMGPQELRDFAAHPLVSLGAHTVTHRKLSRLGAEEALREMRKSAEWLTELTGERPTAIAYPYGSRDAIGPREFQSARDLGFVIGLTTQPGMLTAADLARPTALPRVSLNGYYQKARYVSALASGIPFALKR</sequence>
<dbReference type="SUPFAM" id="SSF88713">
    <property type="entry name" value="Glycoside hydrolase/deacetylase"/>
    <property type="match status" value="1"/>
</dbReference>
<dbReference type="Pfam" id="PF01522">
    <property type="entry name" value="Polysacc_deac_1"/>
    <property type="match status" value="2"/>
</dbReference>
<dbReference type="PROSITE" id="PS51677">
    <property type="entry name" value="NODB"/>
    <property type="match status" value="1"/>
</dbReference>
<dbReference type="Proteomes" id="UP000520770">
    <property type="component" value="Unassembled WGS sequence"/>
</dbReference>
<proteinExistence type="inferred from homology"/>
<name>A0A7W6UZF6_9HYPH</name>
<reference evidence="10 11" key="1">
    <citation type="submission" date="2020-08" db="EMBL/GenBank/DDBJ databases">
        <title>Genomic Encyclopedia of Type Strains, Phase IV (KMG-V): Genome sequencing to study the core and pangenomes of soil and plant-associated prokaryotes.</title>
        <authorList>
            <person name="Whitman W."/>
        </authorList>
    </citation>
    <scope>NUCLEOTIDE SEQUENCE [LARGE SCALE GENOMIC DNA]</scope>
    <source>
        <strain evidence="8 11">SEMIA 444</strain>
        <strain evidence="7 10">SEMIA 448</strain>
        <strain evidence="9 12">SEMIA 452</strain>
    </source>
</reference>
<dbReference type="GO" id="GO:0016810">
    <property type="term" value="F:hydrolase activity, acting on carbon-nitrogen (but not peptide) bonds"/>
    <property type="evidence" value="ECO:0007669"/>
    <property type="project" value="InterPro"/>
</dbReference>
<comment type="similarity">
    <text evidence="2">Belongs to the polysaccharide deacetylase family.</text>
</comment>
<dbReference type="InterPro" id="IPR002509">
    <property type="entry name" value="NODB_dom"/>
</dbReference>
<evidence type="ECO:0000313" key="10">
    <source>
        <dbReference type="Proteomes" id="UP000520770"/>
    </source>
</evidence>
<comment type="function">
    <text evidence="1">Is involved in generating a small heat-stable compound (Nod), an acylated oligomer of N-acetylglucosamine, that stimulates mitosis in various plant protoplasts.</text>
</comment>
<dbReference type="RefSeq" id="WP_183822974.1">
    <property type="nucleotide sequence ID" value="NZ_JACIGW010000002.1"/>
</dbReference>
<evidence type="ECO:0000256" key="3">
    <source>
        <dbReference type="ARBA" id="ARBA00020071"/>
    </source>
</evidence>
<feature type="domain" description="NodB homology" evidence="6">
    <location>
        <begin position="101"/>
        <end position="350"/>
    </location>
</feature>
<keyword evidence="4" id="KW-0732">Signal</keyword>
<dbReference type="EMBL" id="JACIHM010000002">
    <property type="protein sequence ID" value="MBB4446359.1"/>
    <property type="molecule type" value="Genomic_DNA"/>
</dbReference>
<evidence type="ECO:0000259" key="6">
    <source>
        <dbReference type="PROSITE" id="PS51677"/>
    </source>
</evidence>
<evidence type="ECO:0000256" key="2">
    <source>
        <dbReference type="ARBA" id="ARBA00010973"/>
    </source>
</evidence>
<comment type="caution">
    <text evidence="9">The sequence shown here is derived from an EMBL/GenBank/DDBJ whole genome shotgun (WGS) entry which is preliminary data.</text>
</comment>
<organism evidence="9 12">
    <name type="scientific">Aliirhizobium cellulosilyticum</name>
    <dbReference type="NCBI Taxonomy" id="393664"/>
    <lineage>
        <taxon>Bacteria</taxon>
        <taxon>Pseudomonadati</taxon>
        <taxon>Pseudomonadota</taxon>
        <taxon>Alphaproteobacteria</taxon>
        <taxon>Hyphomicrobiales</taxon>
        <taxon>Rhizobiaceae</taxon>
        <taxon>Aliirhizobium</taxon>
    </lineage>
</organism>
<dbReference type="InterPro" id="IPR011330">
    <property type="entry name" value="Glyco_hydro/deAcase_b/a-brl"/>
</dbReference>
<dbReference type="EMBL" id="JACIGY010000002">
    <property type="protein sequence ID" value="MBB4411668.1"/>
    <property type="molecule type" value="Genomic_DNA"/>
</dbReference>